<dbReference type="Proteomes" id="UP000023795">
    <property type="component" value="Unassembled WGS sequence"/>
</dbReference>
<dbReference type="Pfam" id="PF12694">
    <property type="entry name" value="cpYpsA"/>
    <property type="match status" value="1"/>
</dbReference>
<proteinExistence type="predicted"/>
<dbReference type="STRING" id="1230338.MOMA_04170"/>
<sequence>MTRIPKIISGGQTGVDRGALDGALAFGALCGRADH</sequence>
<gene>
    <name evidence="1" type="ORF">MOMA_04170</name>
</gene>
<comment type="caution">
    <text evidence="1">The sequence shown here is derived from an EMBL/GenBank/DDBJ whole genome shotgun (WGS) entry which is preliminary data.</text>
</comment>
<name>L2F9L5_9GAMM</name>
<dbReference type="EMBL" id="ANIN01000001">
    <property type="protein sequence ID" value="ELA09570.1"/>
    <property type="molecule type" value="Genomic_DNA"/>
</dbReference>
<dbReference type="Gene3D" id="3.40.50.450">
    <property type="match status" value="1"/>
</dbReference>
<dbReference type="RefSeq" id="WP_009767389.1">
    <property type="nucleotide sequence ID" value="NZ_ANIN01000001.1"/>
</dbReference>
<organism evidence="1 2">
    <name type="scientific">Moraxella macacae 0408225</name>
    <dbReference type="NCBI Taxonomy" id="1230338"/>
    <lineage>
        <taxon>Bacteria</taxon>
        <taxon>Pseudomonadati</taxon>
        <taxon>Pseudomonadota</taxon>
        <taxon>Gammaproteobacteria</taxon>
        <taxon>Moraxellales</taxon>
        <taxon>Moraxellaceae</taxon>
        <taxon>Moraxella</taxon>
    </lineage>
</organism>
<keyword evidence="2" id="KW-1185">Reference proteome</keyword>
<dbReference type="InterPro" id="IPR024755">
    <property type="entry name" value="cpYpsA"/>
</dbReference>
<protein>
    <submittedName>
        <fullName evidence="1">Uncharacterized protein</fullName>
    </submittedName>
</protein>
<reference evidence="1 2" key="1">
    <citation type="journal article" date="2013" name="Genome Announc.">
        <title>Genome Sequence of Moraxella macacae 0408225, a Novel Bacterial Species Isolated from a Cynomolgus Macaque with Epistaxis.</title>
        <authorList>
            <person name="Ladner J.T."/>
            <person name="Whitehouse C.A."/>
            <person name="Koroleva G.I."/>
            <person name="Palacios G.F."/>
        </authorList>
    </citation>
    <scope>NUCLEOTIDE SEQUENCE [LARGE SCALE GENOMIC DNA]</scope>
    <source>
        <strain evidence="1 2">0408225</strain>
    </source>
</reference>
<evidence type="ECO:0000313" key="1">
    <source>
        <dbReference type="EMBL" id="ELA09570.1"/>
    </source>
</evidence>
<evidence type="ECO:0000313" key="2">
    <source>
        <dbReference type="Proteomes" id="UP000023795"/>
    </source>
</evidence>
<dbReference type="AlphaFoldDB" id="L2F9L5"/>
<accession>L2F9L5</accession>